<feature type="coiled-coil region" evidence="1">
    <location>
        <begin position="75"/>
        <end position="102"/>
    </location>
</feature>
<keyword evidence="2" id="KW-0812">Transmembrane</keyword>
<reference evidence="3" key="1">
    <citation type="submission" date="2022-01" db="UniProtKB">
        <authorList>
            <consortium name="EnsemblMetazoa"/>
        </authorList>
    </citation>
    <scope>IDENTIFICATION</scope>
</reference>
<keyword evidence="2" id="KW-1133">Transmembrane helix</keyword>
<keyword evidence="1" id="KW-0175">Coiled coil</keyword>
<dbReference type="Proteomes" id="UP000494040">
    <property type="component" value="Unassembled WGS sequence"/>
</dbReference>
<feature type="transmembrane region" description="Helical" evidence="2">
    <location>
        <begin position="6"/>
        <end position="29"/>
    </location>
</feature>
<proteinExistence type="predicted"/>
<evidence type="ECO:0000313" key="4">
    <source>
        <dbReference type="Proteomes" id="UP000494040"/>
    </source>
</evidence>
<sequence>MKLFYVALNSICLLLFLLLTSLVMMWGYFCGIKMFTHRDHAMRKEIAFDKDILSDFIFKSKIHLLYVKERVKKFNEMNEENLKNLEKSVQSLELNIEGVKGKNKTSCFKLFENQTCGEWMDQRLKMCAYLKPSYDKITWNYVQLKDKIIDPIFPRSKEILDQFEDFQNDFNKAIEIYKMKELKCEALFLHNSCTLRNDKWVYGQFKNITSQHTNLSAAISSINNVSIIFTKFVEMFETLMWHDFRHAADSYLTCLNKI</sequence>
<keyword evidence="4" id="KW-1185">Reference proteome</keyword>
<keyword evidence="2" id="KW-0472">Membrane</keyword>
<evidence type="ECO:0000256" key="2">
    <source>
        <dbReference type="SAM" id="Phobius"/>
    </source>
</evidence>
<name>A0A8I6S468_CIMLE</name>
<dbReference type="KEGG" id="clec:106670562"/>
<evidence type="ECO:0000256" key="1">
    <source>
        <dbReference type="SAM" id="Coils"/>
    </source>
</evidence>
<organism evidence="3 4">
    <name type="scientific">Cimex lectularius</name>
    <name type="common">Bed bug</name>
    <name type="synonym">Acanthia lectularia</name>
    <dbReference type="NCBI Taxonomy" id="79782"/>
    <lineage>
        <taxon>Eukaryota</taxon>
        <taxon>Metazoa</taxon>
        <taxon>Ecdysozoa</taxon>
        <taxon>Arthropoda</taxon>
        <taxon>Hexapoda</taxon>
        <taxon>Insecta</taxon>
        <taxon>Pterygota</taxon>
        <taxon>Neoptera</taxon>
        <taxon>Paraneoptera</taxon>
        <taxon>Hemiptera</taxon>
        <taxon>Heteroptera</taxon>
        <taxon>Panheteroptera</taxon>
        <taxon>Cimicomorpha</taxon>
        <taxon>Cimicidae</taxon>
        <taxon>Cimex</taxon>
    </lineage>
</organism>
<dbReference type="RefSeq" id="XP_014256514.1">
    <property type="nucleotide sequence ID" value="XM_014401028.2"/>
</dbReference>
<dbReference type="EnsemblMetazoa" id="XM_014401028.2">
    <property type="protein sequence ID" value="XP_014256514.1"/>
    <property type="gene ID" value="LOC106670562"/>
</dbReference>
<evidence type="ECO:0000313" key="3">
    <source>
        <dbReference type="EnsemblMetazoa" id="XP_014256514.1"/>
    </source>
</evidence>
<protein>
    <submittedName>
        <fullName evidence="3">Uncharacterized protein</fullName>
    </submittedName>
</protein>
<dbReference type="GeneID" id="106670562"/>
<dbReference type="AlphaFoldDB" id="A0A8I6S468"/>
<accession>A0A8I6S468</accession>